<sequence>MPKMMKDDDPKAYIEVFERHALMTGLPQDYWASQLGALVVGAAQAAYWAILREEAQDYEQVKQAILYRLEISPNHYRRLFWARKGPDERWPRVLLQLLRDLLNKWVNPVGSDREDLADQTDASKTAVGAVLMQEEEGIERPIVYASRKLSSAERRYATIEWECLAIRWAVDHFWYFLMGLEFKLVTDHAPLRWLSTARTDNAWITRWALALQPYKFQIMFRPGKSNTVADFLSRCDSKNSSEQMEPQTDRADNSSGITRKACGTGLFRTIIELEDTKMMKIDKGLVQRVPAHVHHPEEGHDGLKKGDLTNPGNWRPIGLCSTIAKLYTSCLAACITNWAVTAGAISQSQKGFISMEGCYEHNFTLQMALDKAWRTRKQCAVAWLNISNMFWLCAPLPYLQHPPQAEPTGWRHRPGARALPGMHHNHPHH</sequence>
<evidence type="ECO:0000256" key="3">
    <source>
        <dbReference type="ARBA" id="ARBA00022722"/>
    </source>
</evidence>
<dbReference type="Pfam" id="PF17917">
    <property type="entry name" value="RT_RNaseH"/>
    <property type="match status" value="1"/>
</dbReference>
<evidence type="ECO:0000256" key="4">
    <source>
        <dbReference type="ARBA" id="ARBA00022759"/>
    </source>
</evidence>
<dbReference type="SUPFAM" id="SSF56672">
    <property type="entry name" value="DNA/RNA polymerases"/>
    <property type="match status" value="1"/>
</dbReference>
<dbReference type="GO" id="GO:0016787">
    <property type="term" value="F:hydrolase activity"/>
    <property type="evidence" value="ECO:0007669"/>
    <property type="project" value="UniProtKB-KW"/>
</dbReference>
<dbReference type="InterPro" id="IPR041373">
    <property type="entry name" value="RT_RNaseH"/>
</dbReference>
<name>A0A151NLS9_ALLMI</name>
<proteinExistence type="predicted"/>
<dbReference type="CDD" id="cd09274">
    <property type="entry name" value="RNase_HI_RT_Ty3"/>
    <property type="match status" value="1"/>
</dbReference>
<gene>
    <name evidence="9" type="ORF">Y1Q_0022061</name>
</gene>
<dbReference type="EMBL" id="AKHW03002600">
    <property type="protein sequence ID" value="KYO37782.1"/>
    <property type="molecule type" value="Genomic_DNA"/>
</dbReference>
<dbReference type="FunFam" id="3.10.20.370:FF:000001">
    <property type="entry name" value="Retrovirus-related Pol polyprotein from transposon 17.6-like protein"/>
    <property type="match status" value="1"/>
</dbReference>
<keyword evidence="5" id="KW-0378">Hydrolase</keyword>
<evidence type="ECO:0000256" key="6">
    <source>
        <dbReference type="ARBA" id="ARBA00022918"/>
    </source>
</evidence>
<accession>A0A151NLS9</accession>
<dbReference type="Gene3D" id="3.10.20.370">
    <property type="match status" value="1"/>
</dbReference>
<dbReference type="GO" id="GO:0004519">
    <property type="term" value="F:endonuclease activity"/>
    <property type="evidence" value="ECO:0007669"/>
    <property type="project" value="UniProtKB-KW"/>
</dbReference>
<keyword evidence="4" id="KW-0255">Endonuclease</keyword>
<comment type="caution">
    <text evidence="9">The sequence shown here is derived from an EMBL/GenBank/DDBJ whole genome shotgun (WGS) entry which is preliminary data.</text>
</comment>
<evidence type="ECO:0000313" key="10">
    <source>
        <dbReference type="Proteomes" id="UP000050525"/>
    </source>
</evidence>
<dbReference type="STRING" id="8496.A0A151NLS9"/>
<dbReference type="PANTHER" id="PTHR34072:SF52">
    <property type="entry name" value="RIBONUCLEASE H"/>
    <property type="match status" value="1"/>
</dbReference>
<dbReference type="Proteomes" id="UP000050525">
    <property type="component" value="Unassembled WGS sequence"/>
</dbReference>
<keyword evidence="1" id="KW-0808">Transferase</keyword>
<dbReference type="GO" id="GO:0003964">
    <property type="term" value="F:RNA-directed DNA polymerase activity"/>
    <property type="evidence" value="ECO:0007669"/>
    <property type="project" value="UniProtKB-KW"/>
</dbReference>
<feature type="domain" description="Reverse transcriptase RNase H-like" evidence="8">
    <location>
        <begin position="119"/>
        <end position="214"/>
    </location>
</feature>
<reference evidence="9 10" key="1">
    <citation type="journal article" date="2012" name="Genome Biol.">
        <title>Sequencing three crocodilian genomes to illuminate the evolution of archosaurs and amniotes.</title>
        <authorList>
            <person name="St John J.A."/>
            <person name="Braun E.L."/>
            <person name="Isberg S.R."/>
            <person name="Miles L.G."/>
            <person name="Chong A.Y."/>
            <person name="Gongora J."/>
            <person name="Dalzell P."/>
            <person name="Moran C."/>
            <person name="Bed'hom B."/>
            <person name="Abzhanov A."/>
            <person name="Burgess S.C."/>
            <person name="Cooksey A.M."/>
            <person name="Castoe T.A."/>
            <person name="Crawford N.G."/>
            <person name="Densmore L.D."/>
            <person name="Drew J.C."/>
            <person name="Edwards S.V."/>
            <person name="Faircloth B.C."/>
            <person name="Fujita M.K."/>
            <person name="Greenwold M.J."/>
            <person name="Hoffmann F.G."/>
            <person name="Howard J.M."/>
            <person name="Iguchi T."/>
            <person name="Janes D.E."/>
            <person name="Khan S.Y."/>
            <person name="Kohno S."/>
            <person name="de Koning A.J."/>
            <person name="Lance S.L."/>
            <person name="McCarthy F.M."/>
            <person name="McCormack J.E."/>
            <person name="Merchant M.E."/>
            <person name="Peterson D.G."/>
            <person name="Pollock D.D."/>
            <person name="Pourmand N."/>
            <person name="Raney B.J."/>
            <person name="Roessler K.A."/>
            <person name="Sanford J.R."/>
            <person name="Sawyer R.H."/>
            <person name="Schmidt C.J."/>
            <person name="Triplett E.W."/>
            <person name="Tuberville T.D."/>
            <person name="Venegas-Anaya M."/>
            <person name="Howard J.T."/>
            <person name="Jarvis E.D."/>
            <person name="Guillette L.J.Jr."/>
            <person name="Glenn T.C."/>
            <person name="Green R.E."/>
            <person name="Ray D.A."/>
        </authorList>
    </citation>
    <scope>NUCLEOTIDE SEQUENCE [LARGE SCALE GENOMIC DNA]</scope>
    <source>
        <strain evidence="9">KSC_2009_1</strain>
    </source>
</reference>
<evidence type="ECO:0000259" key="8">
    <source>
        <dbReference type="Pfam" id="PF17917"/>
    </source>
</evidence>
<protein>
    <recommendedName>
        <fullName evidence="8">Reverse transcriptase RNase H-like domain-containing protein</fullName>
    </recommendedName>
</protein>
<keyword evidence="3" id="KW-0540">Nuclease</keyword>
<organism evidence="9 10">
    <name type="scientific">Alligator mississippiensis</name>
    <name type="common">American alligator</name>
    <dbReference type="NCBI Taxonomy" id="8496"/>
    <lineage>
        <taxon>Eukaryota</taxon>
        <taxon>Metazoa</taxon>
        <taxon>Chordata</taxon>
        <taxon>Craniata</taxon>
        <taxon>Vertebrata</taxon>
        <taxon>Euteleostomi</taxon>
        <taxon>Archelosauria</taxon>
        <taxon>Archosauria</taxon>
        <taxon>Crocodylia</taxon>
        <taxon>Alligatoridae</taxon>
        <taxon>Alligatorinae</taxon>
        <taxon>Alligator</taxon>
    </lineage>
</organism>
<dbReference type="PANTHER" id="PTHR34072">
    <property type="entry name" value="ENZYMATIC POLYPROTEIN-RELATED"/>
    <property type="match status" value="1"/>
</dbReference>
<evidence type="ECO:0000256" key="5">
    <source>
        <dbReference type="ARBA" id="ARBA00022801"/>
    </source>
</evidence>
<evidence type="ECO:0000256" key="1">
    <source>
        <dbReference type="ARBA" id="ARBA00022679"/>
    </source>
</evidence>
<evidence type="ECO:0000313" key="9">
    <source>
        <dbReference type="EMBL" id="KYO37782.1"/>
    </source>
</evidence>
<dbReference type="InterPro" id="IPR043502">
    <property type="entry name" value="DNA/RNA_pol_sf"/>
</dbReference>
<keyword evidence="2" id="KW-0548">Nucleotidyltransferase</keyword>
<feature type="region of interest" description="Disordered" evidence="7">
    <location>
        <begin position="406"/>
        <end position="429"/>
    </location>
</feature>
<evidence type="ECO:0000256" key="2">
    <source>
        <dbReference type="ARBA" id="ARBA00022695"/>
    </source>
</evidence>
<dbReference type="AlphaFoldDB" id="A0A151NLS9"/>
<keyword evidence="6" id="KW-0695">RNA-directed DNA polymerase</keyword>
<evidence type="ECO:0000256" key="7">
    <source>
        <dbReference type="SAM" id="MobiDB-lite"/>
    </source>
</evidence>
<keyword evidence="10" id="KW-1185">Reference proteome</keyword>